<evidence type="ECO:0000259" key="1">
    <source>
        <dbReference type="Pfam" id="PF10057"/>
    </source>
</evidence>
<dbReference type="RefSeq" id="WP_095373267.1">
    <property type="nucleotide sequence ID" value="NZ_CP022983.1"/>
</dbReference>
<dbReference type="EMBL" id="CP022983">
    <property type="protein sequence ID" value="ASV69703.1"/>
    <property type="molecule type" value="Genomic_DNA"/>
</dbReference>
<gene>
    <name evidence="2" type="ORF">CKF48_21775</name>
</gene>
<organism evidence="2 3">
    <name type="scientific">Cytobacillus kochii</name>
    <dbReference type="NCBI Taxonomy" id="859143"/>
    <lineage>
        <taxon>Bacteria</taxon>
        <taxon>Bacillati</taxon>
        <taxon>Bacillota</taxon>
        <taxon>Bacilli</taxon>
        <taxon>Bacillales</taxon>
        <taxon>Bacillaceae</taxon>
        <taxon>Cytobacillus</taxon>
    </lineage>
</organism>
<proteinExistence type="predicted"/>
<accession>A0A248TNA3</accession>
<keyword evidence="3" id="KW-1185">Reference proteome</keyword>
<dbReference type="OrthoDB" id="2375124at2"/>
<protein>
    <recommendedName>
        <fullName evidence="1">Na+-translocating membrane potential-generating system MpsC domain-containing protein</fullName>
    </recommendedName>
</protein>
<dbReference type="KEGG" id="bko:CKF48_21775"/>
<evidence type="ECO:0000313" key="3">
    <source>
        <dbReference type="Proteomes" id="UP000215137"/>
    </source>
</evidence>
<dbReference type="AlphaFoldDB" id="A0A248TNA3"/>
<sequence length="115" mass="13350">MNIEHQFNMIIREIRKKHVGNGPREMTTKFTGCWAITEMKGNLTNVEKFMIESTKGYQVVHEARTTLIKQLYSDTEKVEKLEVLVGAQLINIFTDIDLEKDIAMTIYVFDKPLQV</sequence>
<name>A0A248TNA3_9BACI</name>
<reference evidence="2 3" key="1">
    <citation type="submission" date="2017-08" db="EMBL/GenBank/DDBJ databases">
        <title>Complete Genome Sequence of Bacillus kochii Oregon-R-modENCODE STRAIN BDGP4, isolated from Drosophila melanogaster gut.</title>
        <authorList>
            <person name="Wan K.H."/>
            <person name="Yu C."/>
            <person name="Park S."/>
            <person name="Hammonds A.S."/>
            <person name="Booth B.W."/>
            <person name="Celniker S.E."/>
        </authorList>
    </citation>
    <scope>NUCLEOTIDE SEQUENCE [LARGE SCALE GENOMIC DNA]</scope>
    <source>
        <strain evidence="2 3">BDGP4</strain>
    </source>
</reference>
<evidence type="ECO:0000313" key="2">
    <source>
        <dbReference type="EMBL" id="ASV69703.1"/>
    </source>
</evidence>
<feature type="domain" description="Na+-translocating membrane potential-generating system MpsC" evidence="1">
    <location>
        <begin position="2"/>
        <end position="111"/>
    </location>
</feature>
<dbReference type="Proteomes" id="UP000215137">
    <property type="component" value="Chromosome"/>
</dbReference>
<dbReference type="InterPro" id="IPR018745">
    <property type="entry name" value="MpsC"/>
</dbReference>
<dbReference type="Pfam" id="PF10057">
    <property type="entry name" value="MpsC"/>
    <property type="match status" value="1"/>
</dbReference>